<organism evidence="5 6">
    <name type="scientific">Aspergillus steynii IBT 23096</name>
    <dbReference type="NCBI Taxonomy" id="1392250"/>
    <lineage>
        <taxon>Eukaryota</taxon>
        <taxon>Fungi</taxon>
        <taxon>Dikarya</taxon>
        <taxon>Ascomycota</taxon>
        <taxon>Pezizomycotina</taxon>
        <taxon>Eurotiomycetes</taxon>
        <taxon>Eurotiomycetidae</taxon>
        <taxon>Eurotiales</taxon>
        <taxon>Aspergillaceae</taxon>
        <taxon>Aspergillus</taxon>
        <taxon>Aspergillus subgen. Circumdati</taxon>
    </lineage>
</organism>
<dbReference type="SUPFAM" id="SSF48403">
    <property type="entry name" value="Ankyrin repeat"/>
    <property type="match status" value="1"/>
</dbReference>
<dbReference type="GO" id="GO:0009116">
    <property type="term" value="P:nucleoside metabolic process"/>
    <property type="evidence" value="ECO:0007669"/>
    <property type="project" value="InterPro"/>
</dbReference>
<evidence type="ECO:0000313" key="5">
    <source>
        <dbReference type="EMBL" id="PLB44808.1"/>
    </source>
</evidence>
<dbReference type="InterPro" id="IPR035994">
    <property type="entry name" value="Nucleoside_phosphorylase_sf"/>
</dbReference>
<keyword evidence="6" id="KW-1185">Reference proteome</keyword>
<proteinExistence type="predicted"/>
<evidence type="ECO:0000256" key="2">
    <source>
        <dbReference type="SAM" id="Phobius"/>
    </source>
</evidence>
<dbReference type="VEuPathDB" id="FungiDB:P170DRAFT_267121"/>
<keyword evidence="1" id="KW-0677">Repeat</keyword>
<feature type="domain" description="Nephrocystin 3-like N-terminal" evidence="4">
    <location>
        <begin position="361"/>
        <end position="550"/>
    </location>
</feature>
<dbReference type="InterPro" id="IPR000845">
    <property type="entry name" value="Nucleoside_phosphorylase_d"/>
</dbReference>
<dbReference type="PANTHER" id="PTHR46082:SF11">
    <property type="entry name" value="AAA+ ATPASE DOMAIN-CONTAINING PROTEIN-RELATED"/>
    <property type="match status" value="1"/>
</dbReference>
<keyword evidence="2" id="KW-1133">Transmembrane helix</keyword>
<gene>
    <name evidence="5" type="ORF">P170DRAFT_267121</name>
</gene>
<evidence type="ECO:0000259" key="4">
    <source>
        <dbReference type="Pfam" id="PF24883"/>
    </source>
</evidence>
<dbReference type="InterPro" id="IPR056884">
    <property type="entry name" value="NPHP3-like_N"/>
</dbReference>
<dbReference type="Pfam" id="PF23397">
    <property type="entry name" value="DUF7104"/>
    <property type="match status" value="4"/>
</dbReference>
<name>A0A2I2FW03_9EURO</name>
<feature type="domain" description="Nucleoside phosphorylase" evidence="3">
    <location>
        <begin position="36"/>
        <end position="294"/>
    </location>
</feature>
<dbReference type="Gene3D" id="3.40.50.300">
    <property type="entry name" value="P-loop containing nucleotide triphosphate hydrolases"/>
    <property type="match status" value="1"/>
</dbReference>
<dbReference type="Pfam" id="PF24883">
    <property type="entry name" value="NPHP3_N"/>
    <property type="match status" value="1"/>
</dbReference>
<dbReference type="OrthoDB" id="1577640at2759"/>
<dbReference type="SUPFAM" id="SSF52540">
    <property type="entry name" value="P-loop containing nucleoside triphosphate hydrolases"/>
    <property type="match status" value="1"/>
</dbReference>
<dbReference type="Gene3D" id="1.25.40.20">
    <property type="entry name" value="Ankyrin repeat-containing domain"/>
    <property type="match status" value="1"/>
</dbReference>
<dbReference type="InterPro" id="IPR053137">
    <property type="entry name" value="NLR-like"/>
</dbReference>
<sequence length="1816" mass="202228">MPTHDDYALGWVCALALEMTAAIAMLDERHPPLQSPATDDNAYTLGSIAGHNVVIAGLPLGSYGTISATRVLSHMRSTFPRLEVGLMVGIGGGVPSKSHDIRLGDVVVSKPTGSCSGVVQYDAGKALQGGRFELTGTLNQPPQLLLTHLSLLQAEMMARVGEAGGLIWSGVQQVLERNPDLQEKFGSPGPDEDILFLAKYPHGAEGGLQDSCIGCDRHETVLRTPRPSMEPHVHYGIIASGDQVMKDSEARDQLGQELGILCFEMEAAGLMNQLPSLVVRGICDYADSHKNKEWQGYAALTAAVYSKLLLSRLKPRSLKQWNKRREMNAEERVCFAALFHSDPQEDKDALKRRKGERAADTSDWILDTNELRQWLGVQGMPNTMPSLDLATGDVDLRANLLWLYGNPGTGKSTMVITMAEDLPKRSFFDSTKSLAYFFCDSSSAKRRSAVSILRGLLYQLIRGRPEWIEMLYAKYEEKRDAVFSSFDSLWSVLMSIGADAASGDKYCIIDALDECEPESQEMLLTQLNQTFLSPNQANGHLRLHILLTSRPYPEIGRHLSRFRNQEISCYPRLAADLKLFVQSKVAELRDKNRYSEKVASQVSEIMEDKAEGTFLWVGIACTELASVRSRDAVQTLQRLPRGLHSLYQNLLETAFTHDGGDEHQTILQIMGVVAITQQPLSVAELAVACNLYPDEDRESRLNFTREDIELCRLMVIVQDGIVRLLHKSVRDFLLRRGEDGGQLIHHLRAHATLAYRCLDIWLDNHDCLPPWGEPRYPEDGFLQYASQYWGIHAHHAQSEFRLLKRHESFFRAKSKARTAWATWGAHIDADLASSDELSSLHLSAAFGIVGLVDFALDQMQHGRILSKWLMAQPRFDDNLFVGSDLPSPLQLAARRGHVEVMTLLLHKKVSRMIIRAQVVEEAAQHEEHGEQMMAILIAQGGSEVEIDQTVLEAAARNQSHGRSILSMLLDRDPSILISPNLQIGVPKKPVVTGLAMSRLAELYAGGTRRPRQPMINEEIIHAVIRNQGNGSAIMGMLLDRLGNRMQLYDYVLEDMCAYLDARIVQLLLSRNDTRILLTPSLISAAMRNRSQAGEMMAVLLEQCNHSGVSPQLILEMMCEVASLDVIIEFLDRQKHQLSLTQDVVSHLSKRPALGEGAIHLLLDRCQKPTRVVASLMFSTFGTDIVRTLLGKYDQVTLSKLSIKAISDNRVGDAVMKTVLLHSPAVKLGQGEIALICQSFNLDVIQVMLSQKRGIDITRNTVKHTYRNKNGKEVIMALLRHRGMGRTMPMDAILKICQLFDSEVVEFLTQQWQKLVLTPEVIHAGLTNEQHGESVMMTIARQADPWLIDPKSVASLCRLFSPSVIDQLPGIIVSEVVVYAAAQNFLWGRDTVALLLTKCNQGVHHLTTDAAVVVSEVFSGDFEITTLLDQSFSSKKLGDMSIEGPEDIASALVFGDANHISVLFDQPDSPPVTEDILVYGAQNVVDGKNVMVVLVDKFQNQLYPSSAVLEAAASNENFAKEVMEVLLDWKGHTFHIHETLVTKAAFNTHSGVDVIELLLHRFPQHLHLPEWILEAAFVSEKRAEDIITLLCDFRPSRTIRITPWIVRIASATNRDNALSRILSYPRTQVSIQREAMAAICQLFDYSLVKSLLSHLGLGVILTDDIIEAAAANCVHGKEVLELILRHQQPTQQTVEKALTAAAAADVKDTFAFLVTWWGRNVPITEDIICAAAGNRWGRCEVLSFLLDDLNYSAPITERVFVAAAQYGKEAVFFLLHRRGPTLVTDNILQAAANNELHGKYLLDQFQRYQRKISEDRK</sequence>
<keyword evidence="2" id="KW-0812">Transmembrane</keyword>
<dbReference type="InterPro" id="IPR036770">
    <property type="entry name" value="Ankyrin_rpt-contain_sf"/>
</dbReference>
<dbReference type="SUPFAM" id="SSF53167">
    <property type="entry name" value="Purine and uridine phosphorylases"/>
    <property type="match status" value="1"/>
</dbReference>
<dbReference type="InterPro" id="IPR055530">
    <property type="entry name" value="DUF7104"/>
</dbReference>
<dbReference type="STRING" id="1392250.A0A2I2FW03"/>
<evidence type="ECO:0000313" key="6">
    <source>
        <dbReference type="Proteomes" id="UP000234275"/>
    </source>
</evidence>
<dbReference type="GO" id="GO:0003824">
    <property type="term" value="F:catalytic activity"/>
    <property type="evidence" value="ECO:0007669"/>
    <property type="project" value="InterPro"/>
</dbReference>
<dbReference type="Gene3D" id="3.40.50.1580">
    <property type="entry name" value="Nucleoside phosphorylase domain"/>
    <property type="match status" value="1"/>
</dbReference>
<accession>A0A2I2FW03</accession>
<dbReference type="InterPro" id="IPR027417">
    <property type="entry name" value="P-loop_NTPase"/>
</dbReference>
<evidence type="ECO:0000259" key="3">
    <source>
        <dbReference type="Pfam" id="PF01048"/>
    </source>
</evidence>
<dbReference type="Proteomes" id="UP000234275">
    <property type="component" value="Unassembled WGS sequence"/>
</dbReference>
<dbReference type="PANTHER" id="PTHR46082">
    <property type="entry name" value="ATP/GTP-BINDING PROTEIN-RELATED"/>
    <property type="match status" value="1"/>
</dbReference>
<dbReference type="RefSeq" id="XP_024700110.1">
    <property type="nucleotide sequence ID" value="XM_024843124.1"/>
</dbReference>
<reference evidence="5 6" key="1">
    <citation type="submission" date="2016-12" db="EMBL/GenBank/DDBJ databases">
        <title>The genomes of Aspergillus section Nigri reveals drivers in fungal speciation.</title>
        <authorList>
            <consortium name="DOE Joint Genome Institute"/>
            <person name="Vesth T.C."/>
            <person name="Nybo J."/>
            <person name="Theobald S."/>
            <person name="Brandl J."/>
            <person name="Frisvad J.C."/>
            <person name="Nielsen K.F."/>
            <person name="Lyhne E.K."/>
            <person name="Kogle M.E."/>
            <person name="Kuo A."/>
            <person name="Riley R."/>
            <person name="Clum A."/>
            <person name="Nolan M."/>
            <person name="Lipzen A."/>
            <person name="Salamov A."/>
            <person name="Henrissat B."/>
            <person name="Wiebenga A."/>
            <person name="De Vries R.P."/>
            <person name="Grigoriev I.V."/>
            <person name="Mortensen U.H."/>
            <person name="Andersen M.R."/>
            <person name="Baker S.E."/>
        </authorList>
    </citation>
    <scope>NUCLEOTIDE SEQUENCE [LARGE SCALE GENOMIC DNA]</scope>
    <source>
        <strain evidence="5 6">IBT 23096</strain>
    </source>
</reference>
<protein>
    <recommendedName>
        <fullName evidence="7">NACHT domain-containing protein</fullName>
    </recommendedName>
</protein>
<comment type="caution">
    <text evidence="5">The sequence shown here is derived from an EMBL/GenBank/DDBJ whole genome shotgun (WGS) entry which is preliminary data.</text>
</comment>
<dbReference type="Pfam" id="PF01048">
    <property type="entry name" value="PNP_UDP_1"/>
    <property type="match status" value="1"/>
</dbReference>
<dbReference type="EMBL" id="MSFO01000008">
    <property type="protein sequence ID" value="PLB44808.1"/>
    <property type="molecule type" value="Genomic_DNA"/>
</dbReference>
<keyword evidence="2" id="KW-0472">Membrane</keyword>
<dbReference type="GeneID" id="36550823"/>
<feature type="transmembrane region" description="Helical" evidence="2">
    <location>
        <begin position="7"/>
        <end position="26"/>
    </location>
</feature>
<evidence type="ECO:0008006" key="7">
    <source>
        <dbReference type="Google" id="ProtNLM"/>
    </source>
</evidence>
<evidence type="ECO:0000256" key="1">
    <source>
        <dbReference type="ARBA" id="ARBA00022737"/>
    </source>
</evidence>